<evidence type="ECO:0000313" key="1">
    <source>
        <dbReference type="EMBL" id="CEK85084.1"/>
    </source>
</evidence>
<gene>
    <name evidence="1" type="primary">ORF146206</name>
</gene>
<sequence length="95" mass="10896">MVMIVISRRYCREQSQTVTDAMRKKLINKQMNQSDLLIYMDDLVDSGWAYAAQEKQGNCAFNSTTSSMTMEIDSCCFWCNIVTGKNKKQHAHLSC</sequence>
<dbReference type="AlphaFoldDB" id="A0A0B7AVN1"/>
<reference evidence="1" key="1">
    <citation type="submission" date="2014-12" db="EMBL/GenBank/DDBJ databases">
        <title>Insight into the proteome of Arion vulgaris.</title>
        <authorList>
            <person name="Aradska J."/>
            <person name="Bulat T."/>
            <person name="Smidak R."/>
            <person name="Sarate P."/>
            <person name="Gangsoo J."/>
            <person name="Sialana F."/>
            <person name="Bilban M."/>
            <person name="Lubec G."/>
        </authorList>
    </citation>
    <scope>NUCLEOTIDE SEQUENCE</scope>
    <source>
        <tissue evidence="1">Skin</tissue>
    </source>
</reference>
<proteinExistence type="predicted"/>
<name>A0A0B7AVN1_9EUPU</name>
<dbReference type="EMBL" id="HACG01038219">
    <property type="protein sequence ID" value="CEK85084.1"/>
    <property type="molecule type" value="Transcribed_RNA"/>
</dbReference>
<accession>A0A0B7AVN1</accession>
<protein>
    <submittedName>
        <fullName evidence="1">Uncharacterized protein</fullName>
    </submittedName>
</protein>
<organism evidence="1">
    <name type="scientific">Arion vulgaris</name>
    <dbReference type="NCBI Taxonomy" id="1028688"/>
    <lineage>
        <taxon>Eukaryota</taxon>
        <taxon>Metazoa</taxon>
        <taxon>Spiralia</taxon>
        <taxon>Lophotrochozoa</taxon>
        <taxon>Mollusca</taxon>
        <taxon>Gastropoda</taxon>
        <taxon>Heterobranchia</taxon>
        <taxon>Euthyneura</taxon>
        <taxon>Panpulmonata</taxon>
        <taxon>Eupulmonata</taxon>
        <taxon>Stylommatophora</taxon>
        <taxon>Helicina</taxon>
        <taxon>Arionoidea</taxon>
        <taxon>Arionidae</taxon>
        <taxon>Arion</taxon>
    </lineage>
</organism>